<evidence type="ECO:0008006" key="5">
    <source>
        <dbReference type="Google" id="ProtNLM"/>
    </source>
</evidence>
<dbReference type="AlphaFoldDB" id="A0A368GH44"/>
<gene>
    <name evidence="3" type="ORF">ANCCAN_11036</name>
</gene>
<comment type="caution">
    <text evidence="3">The sequence shown here is derived from an EMBL/GenBank/DDBJ whole genome shotgun (WGS) entry which is preliminary data.</text>
</comment>
<sequence length="130" mass="14761">MHLRLRAQPVVHTPSIARIIGYIGNVKKPLVVPLVWLRDHCRDPRSYNEATNQRKSNAVNLLKDAKIKGMQSVSINDGTKLAILWKDGLQSEFLIDDLLSSSQVDLSADLTGYVKPWKQLNKDELPRMQM</sequence>
<evidence type="ECO:0000256" key="2">
    <source>
        <dbReference type="ARBA" id="ARBA00023004"/>
    </source>
</evidence>
<keyword evidence="1" id="KW-0479">Metal-binding</keyword>
<accession>A0A368GH44</accession>
<reference evidence="3 4" key="1">
    <citation type="submission" date="2014-10" db="EMBL/GenBank/DDBJ databases">
        <title>Draft genome of the hookworm Ancylostoma caninum.</title>
        <authorList>
            <person name="Mitreva M."/>
        </authorList>
    </citation>
    <scope>NUCLEOTIDE SEQUENCE [LARGE SCALE GENOMIC DNA]</scope>
    <source>
        <strain evidence="3 4">Baltimore</strain>
    </source>
</reference>
<organism evidence="3 4">
    <name type="scientific">Ancylostoma caninum</name>
    <name type="common">Dog hookworm</name>
    <dbReference type="NCBI Taxonomy" id="29170"/>
    <lineage>
        <taxon>Eukaryota</taxon>
        <taxon>Metazoa</taxon>
        <taxon>Ecdysozoa</taxon>
        <taxon>Nematoda</taxon>
        <taxon>Chromadorea</taxon>
        <taxon>Rhabditida</taxon>
        <taxon>Rhabditina</taxon>
        <taxon>Rhabditomorpha</taxon>
        <taxon>Strongyloidea</taxon>
        <taxon>Ancylostomatidae</taxon>
        <taxon>Ancylostomatinae</taxon>
        <taxon>Ancylostoma</taxon>
    </lineage>
</organism>
<dbReference type="InterPro" id="IPR038492">
    <property type="entry name" value="GBBH-like_N_sf"/>
</dbReference>
<keyword evidence="2" id="KW-0408">Iron</keyword>
<keyword evidence="4" id="KW-1185">Reference proteome</keyword>
<evidence type="ECO:0000256" key="1">
    <source>
        <dbReference type="ARBA" id="ARBA00022723"/>
    </source>
</evidence>
<dbReference type="Gene3D" id="3.30.2020.30">
    <property type="match status" value="1"/>
</dbReference>
<evidence type="ECO:0000313" key="4">
    <source>
        <dbReference type="Proteomes" id="UP000252519"/>
    </source>
</evidence>
<dbReference type="OrthoDB" id="408743at2759"/>
<evidence type="ECO:0000313" key="3">
    <source>
        <dbReference type="EMBL" id="RCN42988.1"/>
    </source>
</evidence>
<proteinExistence type="predicted"/>
<dbReference type="GO" id="GO:0046872">
    <property type="term" value="F:metal ion binding"/>
    <property type="evidence" value="ECO:0007669"/>
    <property type="project" value="UniProtKB-KW"/>
</dbReference>
<protein>
    <recommendedName>
        <fullName evidence="5">Gamma-butyrobetaine hydroxylase-like N-terminal domain-containing protein</fullName>
    </recommendedName>
</protein>
<dbReference type="EMBL" id="JOJR01000173">
    <property type="protein sequence ID" value="RCN42988.1"/>
    <property type="molecule type" value="Genomic_DNA"/>
</dbReference>
<name>A0A368GH44_ANCCA</name>
<dbReference type="Proteomes" id="UP000252519">
    <property type="component" value="Unassembled WGS sequence"/>
</dbReference>
<dbReference type="STRING" id="29170.A0A368GH44"/>